<dbReference type="GO" id="GO:0003723">
    <property type="term" value="F:RNA binding"/>
    <property type="evidence" value="ECO:0007669"/>
    <property type="project" value="InterPro"/>
</dbReference>
<name>A0A098TMX0_9CYAN</name>
<keyword evidence="5" id="KW-0067">ATP-binding</keyword>
<evidence type="ECO:0000313" key="9">
    <source>
        <dbReference type="Proteomes" id="UP000030170"/>
    </source>
</evidence>
<keyword evidence="9" id="KW-1185">Reference proteome</keyword>
<organism evidence="8 9">
    <name type="scientific">Neosynechococcus sphagnicola sy1</name>
    <dbReference type="NCBI Taxonomy" id="1497020"/>
    <lineage>
        <taxon>Bacteria</taxon>
        <taxon>Bacillati</taxon>
        <taxon>Cyanobacteriota</taxon>
        <taxon>Cyanophyceae</taxon>
        <taxon>Neosynechococcales</taxon>
        <taxon>Neosynechococcaceae</taxon>
        <taxon>Neosynechococcus</taxon>
    </lineage>
</organism>
<reference evidence="8 9" key="1">
    <citation type="journal article" date="2014" name="Mol. Ecol.">
        <title>Evolution of Synechococcus.</title>
        <authorList>
            <person name="Dvorak P."/>
            <person name="Casamatta D."/>
            <person name="Hasler P."/>
            <person name="Poulickova A."/>
            <person name="Ondrej V."/>
            <person name="Sanges R."/>
        </authorList>
    </citation>
    <scope>NUCLEOTIDE SEQUENCE [LARGE SCALE GENOMIC DNA]</scope>
    <source>
        <strain evidence="8 9">CAUP A 1101</strain>
    </source>
</reference>
<accession>A0A098TMX0</accession>
<dbReference type="InterPro" id="IPR051451">
    <property type="entry name" value="PhoH2-like"/>
</dbReference>
<comment type="similarity">
    <text evidence="2">Belongs to the PhoH family.</text>
</comment>
<dbReference type="InterPro" id="IPR003714">
    <property type="entry name" value="PhoH"/>
</dbReference>
<dbReference type="GO" id="GO:0005524">
    <property type="term" value="F:ATP binding"/>
    <property type="evidence" value="ECO:0007669"/>
    <property type="project" value="UniProtKB-KW"/>
</dbReference>
<dbReference type="STRING" id="1497020.DO97_19180"/>
<sequence>MVEVKTISIQLPSTKSAIALGGVQGENLKLLTQKTGASLSLRGRELLISGTETQVQLCSQLVGALEDTWSQGGSITRVDILTAGQAIETEQQQELRELRQDVLARTRRGEVIRAKTFRQWQYIQSVRSHDLTFGIGPAGTGKTYLAAVLAVQALLSNQYERLILTRPAVEAGEKLGFLPGDLQQKVDPYLRPLYDALYEFIDPEKIPNLMERGVIEVAPLAYMRGRTLNNAFVILDEAQNTTPAQMKMVLTRLGFHSRMVVTGDITQTDLPMHQPSGLIVAQKILHGVEGISFCHLSQADVVRHPLVQRIVAAYEYHES</sequence>
<dbReference type="FunFam" id="3.40.50.300:FF:000013">
    <property type="entry name" value="PhoH family ATPase"/>
    <property type="match status" value="1"/>
</dbReference>
<evidence type="ECO:0000259" key="7">
    <source>
        <dbReference type="SMART" id="SM00322"/>
    </source>
</evidence>
<dbReference type="AlphaFoldDB" id="A0A098TMX0"/>
<dbReference type="EMBL" id="JJML01000007">
    <property type="protein sequence ID" value="KGF73591.1"/>
    <property type="molecule type" value="Genomic_DNA"/>
</dbReference>
<dbReference type="PANTHER" id="PTHR30473">
    <property type="entry name" value="PROTEIN PHOH"/>
    <property type="match status" value="1"/>
</dbReference>
<protein>
    <recommendedName>
        <fullName evidence="6">PhoH-like protein</fullName>
    </recommendedName>
</protein>
<evidence type="ECO:0000256" key="5">
    <source>
        <dbReference type="ARBA" id="ARBA00022840"/>
    </source>
</evidence>
<keyword evidence="4" id="KW-0547">Nucleotide-binding</keyword>
<feature type="domain" description="K Homology" evidence="7">
    <location>
        <begin position="3"/>
        <end position="67"/>
    </location>
</feature>
<dbReference type="InterPro" id="IPR027417">
    <property type="entry name" value="P-loop_NTPase"/>
</dbReference>
<evidence type="ECO:0000256" key="3">
    <source>
        <dbReference type="ARBA" id="ARBA00022490"/>
    </source>
</evidence>
<dbReference type="Pfam" id="PF02562">
    <property type="entry name" value="PhoH"/>
    <property type="match status" value="1"/>
</dbReference>
<dbReference type="CDD" id="cd00105">
    <property type="entry name" value="KH-I"/>
    <property type="match status" value="1"/>
</dbReference>
<dbReference type="Proteomes" id="UP000030170">
    <property type="component" value="Unassembled WGS sequence"/>
</dbReference>
<dbReference type="InterPro" id="IPR004087">
    <property type="entry name" value="KH_dom"/>
</dbReference>
<dbReference type="SUPFAM" id="SSF52540">
    <property type="entry name" value="P-loop containing nucleoside triphosphate hydrolases"/>
    <property type="match status" value="1"/>
</dbReference>
<dbReference type="SMART" id="SM00322">
    <property type="entry name" value="KH"/>
    <property type="match status" value="1"/>
</dbReference>
<evidence type="ECO:0000256" key="4">
    <source>
        <dbReference type="ARBA" id="ARBA00022741"/>
    </source>
</evidence>
<dbReference type="OrthoDB" id="9773137at2"/>
<comment type="caution">
    <text evidence="8">The sequence shown here is derived from an EMBL/GenBank/DDBJ whole genome shotgun (WGS) entry which is preliminary data.</text>
</comment>
<keyword evidence="3" id="KW-0963">Cytoplasm</keyword>
<dbReference type="GO" id="GO:0005829">
    <property type="term" value="C:cytosol"/>
    <property type="evidence" value="ECO:0007669"/>
    <property type="project" value="TreeGrafter"/>
</dbReference>
<evidence type="ECO:0000313" key="8">
    <source>
        <dbReference type="EMBL" id="KGF73591.1"/>
    </source>
</evidence>
<dbReference type="SUPFAM" id="SSF54791">
    <property type="entry name" value="Eukaryotic type KH-domain (KH-domain type I)"/>
    <property type="match status" value="1"/>
</dbReference>
<dbReference type="PANTHER" id="PTHR30473:SF1">
    <property type="entry name" value="PHOH-LIKE PROTEIN"/>
    <property type="match status" value="1"/>
</dbReference>
<gene>
    <name evidence="8" type="ORF">DO97_19180</name>
</gene>
<dbReference type="RefSeq" id="WP_036531374.1">
    <property type="nucleotide sequence ID" value="NZ_JJML01000007.1"/>
</dbReference>
<evidence type="ECO:0000256" key="1">
    <source>
        <dbReference type="ARBA" id="ARBA00004496"/>
    </source>
</evidence>
<proteinExistence type="inferred from homology"/>
<comment type="subcellular location">
    <subcellularLocation>
        <location evidence="1">Cytoplasm</location>
    </subcellularLocation>
</comment>
<dbReference type="InterPro" id="IPR036612">
    <property type="entry name" value="KH_dom_type_1_sf"/>
</dbReference>
<evidence type="ECO:0000256" key="6">
    <source>
        <dbReference type="ARBA" id="ARBA00039970"/>
    </source>
</evidence>
<dbReference type="Gene3D" id="3.40.50.300">
    <property type="entry name" value="P-loop containing nucleotide triphosphate hydrolases"/>
    <property type="match status" value="1"/>
</dbReference>
<evidence type="ECO:0000256" key="2">
    <source>
        <dbReference type="ARBA" id="ARBA00010393"/>
    </source>
</evidence>